<keyword evidence="2" id="KW-1185">Reference proteome</keyword>
<comment type="caution">
    <text evidence="1">The sequence shown here is derived from an EMBL/GenBank/DDBJ whole genome shotgun (WGS) entry which is preliminary data.</text>
</comment>
<evidence type="ECO:0000313" key="1">
    <source>
        <dbReference type="EMBL" id="KAJ2800742.1"/>
    </source>
</evidence>
<accession>A0ACC1L4M7</accession>
<sequence>WFKSWDYDCSRFPVLHVTTSDALALKPNMPGAPVPNIGAPNIGAEPVVIEAAPKVPPPAQNFDPLEHENKLNEPAPELHQDHLNSNAAMLDSEMKKKATTVEPAAKSD</sequence>
<dbReference type="EMBL" id="JANBUP010002348">
    <property type="protein sequence ID" value="KAJ2800742.1"/>
    <property type="molecule type" value="Genomic_DNA"/>
</dbReference>
<proteinExistence type="predicted"/>
<name>A0ACC1L4M7_9FUNG</name>
<feature type="non-terminal residue" evidence="1">
    <location>
        <position position="1"/>
    </location>
</feature>
<gene>
    <name evidence="1" type="ORF">H4S07_005106</name>
</gene>
<dbReference type="Proteomes" id="UP001140096">
    <property type="component" value="Unassembled WGS sequence"/>
</dbReference>
<organism evidence="1 2">
    <name type="scientific">Coemansia furcata</name>
    <dbReference type="NCBI Taxonomy" id="417177"/>
    <lineage>
        <taxon>Eukaryota</taxon>
        <taxon>Fungi</taxon>
        <taxon>Fungi incertae sedis</taxon>
        <taxon>Zoopagomycota</taxon>
        <taxon>Kickxellomycotina</taxon>
        <taxon>Kickxellomycetes</taxon>
        <taxon>Kickxellales</taxon>
        <taxon>Kickxellaceae</taxon>
        <taxon>Coemansia</taxon>
    </lineage>
</organism>
<reference evidence="1" key="1">
    <citation type="submission" date="2022-07" db="EMBL/GenBank/DDBJ databases">
        <title>Phylogenomic reconstructions and comparative analyses of Kickxellomycotina fungi.</title>
        <authorList>
            <person name="Reynolds N.K."/>
            <person name="Stajich J.E."/>
            <person name="Barry K."/>
            <person name="Grigoriev I.V."/>
            <person name="Crous P."/>
            <person name="Smith M.E."/>
        </authorList>
    </citation>
    <scope>NUCLEOTIDE SEQUENCE</scope>
    <source>
        <strain evidence="1">CBS 102833</strain>
    </source>
</reference>
<protein>
    <submittedName>
        <fullName evidence="1">Uncharacterized protein</fullName>
    </submittedName>
</protein>
<evidence type="ECO:0000313" key="2">
    <source>
        <dbReference type="Proteomes" id="UP001140096"/>
    </source>
</evidence>